<dbReference type="SUPFAM" id="SSF46992">
    <property type="entry name" value="Ribosomal protein S20"/>
    <property type="match status" value="1"/>
</dbReference>
<dbReference type="InterPro" id="IPR036510">
    <property type="entry name" value="Ribosomal_bS20_sf"/>
</dbReference>
<sequence length="65" mass="7190">MRRKRTAHDVLKRVQKLVAEGKRTEAEAMLASAYKAIDKAGKGGVIKKNTAARRKSRIARLVSAK</sequence>
<evidence type="ECO:0000256" key="6">
    <source>
        <dbReference type="ARBA" id="ARBA00035136"/>
    </source>
</evidence>
<name>A0A2H0RE37_9BACT</name>
<protein>
    <recommendedName>
        <fullName evidence="6">Small ribosomal subunit protein bS20</fullName>
    </recommendedName>
    <alternativeName>
        <fullName evidence="7">30S ribosomal protein S20</fullName>
    </alternativeName>
</protein>
<evidence type="ECO:0000256" key="1">
    <source>
        <dbReference type="ARBA" id="ARBA00007634"/>
    </source>
</evidence>
<dbReference type="PANTHER" id="PTHR33398:SF1">
    <property type="entry name" value="SMALL RIBOSOMAL SUBUNIT PROTEIN BS20C"/>
    <property type="match status" value="1"/>
</dbReference>
<evidence type="ECO:0000313" key="8">
    <source>
        <dbReference type="EMBL" id="PIR44646.1"/>
    </source>
</evidence>
<keyword evidence="2" id="KW-0699">rRNA-binding</keyword>
<dbReference type="PANTHER" id="PTHR33398">
    <property type="entry name" value="30S RIBOSOMAL PROTEIN S20"/>
    <property type="match status" value="1"/>
</dbReference>
<keyword evidence="4 8" id="KW-0689">Ribosomal protein</keyword>
<proteinExistence type="inferred from homology"/>
<dbReference type="Gene3D" id="1.20.58.110">
    <property type="entry name" value="Ribosomal protein S20"/>
    <property type="match status" value="1"/>
</dbReference>
<keyword evidence="3" id="KW-0694">RNA-binding</keyword>
<dbReference type="AlphaFoldDB" id="A0A2H0RE37"/>
<organism evidence="8 9">
    <name type="scientific">Candidatus Vogelbacteria bacterium CG10_big_fil_rev_8_21_14_0_10_51_16</name>
    <dbReference type="NCBI Taxonomy" id="1975045"/>
    <lineage>
        <taxon>Bacteria</taxon>
        <taxon>Candidatus Vogeliibacteriota</taxon>
    </lineage>
</organism>
<dbReference type="NCBIfam" id="TIGR00029">
    <property type="entry name" value="S20"/>
    <property type="match status" value="1"/>
</dbReference>
<reference evidence="8 9" key="1">
    <citation type="submission" date="2017-09" db="EMBL/GenBank/DDBJ databases">
        <title>Depth-based differentiation of microbial function through sediment-hosted aquifers and enrichment of novel symbionts in the deep terrestrial subsurface.</title>
        <authorList>
            <person name="Probst A.J."/>
            <person name="Ladd B."/>
            <person name="Jarett J.K."/>
            <person name="Geller-Mcgrath D.E."/>
            <person name="Sieber C.M."/>
            <person name="Emerson J.B."/>
            <person name="Anantharaman K."/>
            <person name="Thomas B.C."/>
            <person name="Malmstrom R."/>
            <person name="Stieglmeier M."/>
            <person name="Klingl A."/>
            <person name="Woyke T."/>
            <person name="Ryan C.M."/>
            <person name="Banfield J.F."/>
        </authorList>
    </citation>
    <scope>NUCLEOTIDE SEQUENCE [LARGE SCALE GENOMIC DNA]</scope>
    <source>
        <strain evidence="8">CG10_big_fil_rev_8_21_14_0_10_51_16</strain>
    </source>
</reference>
<dbReference type="Proteomes" id="UP000228767">
    <property type="component" value="Unassembled WGS sequence"/>
</dbReference>
<evidence type="ECO:0000256" key="3">
    <source>
        <dbReference type="ARBA" id="ARBA00022884"/>
    </source>
</evidence>
<dbReference type="GO" id="GO:0003735">
    <property type="term" value="F:structural constituent of ribosome"/>
    <property type="evidence" value="ECO:0007669"/>
    <property type="project" value="InterPro"/>
</dbReference>
<dbReference type="GO" id="GO:0006412">
    <property type="term" value="P:translation"/>
    <property type="evidence" value="ECO:0007669"/>
    <property type="project" value="InterPro"/>
</dbReference>
<dbReference type="InterPro" id="IPR002583">
    <property type="entry name" value="Ribosomal_bS20"/>
</dbReference>
<dbReference type="Pfam" id="PF01649">
    <property type="entry name" value="Ribosomal_S20p"/>
    <property type="match status" value="1"/>
</dbReference>
<dbReference type="GO" id="GO:0015935">
    <property type="term" value="C:small ribosomal subunit"/>
    <property type="evidence" value="ECO:0007669"/>
    <property type="project" value="TreeGrafter"/>
</dbReference>
<comment type="caution">
    <text evidence="8">The sequence shown here is derived from an EMBL/GenBank/DDBJ whole genome shotgun (WGS) entry which is preliminary data.</text>
</comment>
<evidence type="ECO:0000256" key="2">
    <source>
        <dbReference type="ARBA" id="ARBA00022730"/>
    </source>
</evidence>
<evidence type="ECO:0000256" key="5">
    <source>
        <dbReference type="ARBA" id="ARBA00023274"/>
    </source>
</evidence>
<gene>
    <name evidence="8" type="ORF">COV10_04055</name>
</gene>
<comment type="similarity">
    <text evidence="1">Belongs to the bacterial ribosomal protein bS20 family.</text>
</comment>
<keyword evidence="5" id="KW-0687">Ribonucleoprotein</keyword>
<dbReference type="GO" id="GO:0070181">
    <property type="term" value="F:small ribosomal subunit rRNA binding"/>
    <property type="evidence" value="ECO:0007669"/>
    <property type="project" value="TreeGrafter"/>
</dbReference>
<evidence type="ECO:0000256" key="7">
    <source>
        <dbReference type="ARBA" id="ARBA00035343"/>
    </source>
</evidence>
<dbReference type="EMBL" id="PCYI01000025">
    <property type="protein sequence ID" value="PIR44646.1"/>
    <property type="molecule type" value="Genomic_DNA"/>
</dbReference>
<accession>A0A2H0RE37</accession>
<evidence type="ECO:0000313" key="9">
    <source>
        <dbReference type="Proteomes" id="UP000228767"/>
    </source>
</evidence>
<evidence type="ECO:0000256" key="4">
    <source>
        <dbReference type="ARBA" id="ARBA00022980"/>
    </source>
</evidence>